<evidence type="ECO:0000259" key="1">
    <source>
        <dbReference type="Pfam" id="PF00557"/>
    </source>
</evidence>
<proteinExistence type="predicted"/>
<dbReference type="PANTHER" id="PTHR46112:SF2">
    <property type="entry name" value="XAA-PRO AMINOPEPTIDASE P-RELATED"/>
    <property type="match status" value="1"/>
</dbReference>
<dbReference type="Gene3D" id="3.90.230.10">
    <property type="entry name" value="Creatinase/methionine aminopeptidase superfamily"/>
    <property type="match status" value="1"/>
</dbReference>
<organism evidence="4 6">
    <name type="scientific">Salinicoccus halodurans</name>
    <dbReference type="NCBI Taxonomy" id="407035"/>
    <lineage>
        <taxon>Bacteria</taxon>
        <taxon>Bacillati</taxon>
        <taxon>Bacillota</taxon>
        <taxon>Bacilli</taxon>
        <taxon>Bacillales</taxon>
        <taxon>Staphylococcaceae</taxon>
        <taxon>Salinicoccus</taxon>
    </lineage>
</organism>
<dbReference type="PANTHER" id="PTHR46112">
    <property type="entry name" value="AMINOPEPTIDASE"/>
    <property type="match status" value="1"/>
</dbReference>
<dbReference type="RefSeq" id="WP_046789288.1">
    <property type="nucleotide sequence ID" value="NZ_CP011366.1"/>
</dbReference>
<protein>
    <submittedName>
        <fullName evidence="3">X-Pro dipeptidase</fullName>
    </submittedName>
    <submittedName>
        <fullName evidence="4">Xaa-Pro dipeptidase</fullName>
    </submittedName>
</protein>
<accession>A0A0F7HHY2</accession>
<evidence type="ECO:0000313" key="3">
    <source>
        <dbReference type="EMBL" id="AKG73096.1"/>
    </source>
</evidence>
<dbReference type="InterPro" id="IPR050659">
    <property type="entry name" value="Peptidase_M24B"/>
</dbReference>
<feature type="domain" description="Creatinase N-terminal" evidence="2">
    <location>
        <begin position="10"/>
        <end position="154"/>
    </location>
</feature>
<feature type="domain" description="Peptidase M24" evidence="1">
    <location>
        <begin position="163"/>
        <end position="371"/>
    </location>
</feature>
<dbReference type="EMBL" id="FOTB01000004">
    <property type="protein sequence ID" value="SFK85542.1"/>
    <property type="molecule type" value="Genomic_DNA"/>
</dbReference>
<dbReference type="SUPFAM" id="SSF55920">
    <property type="entry name" value="Creatinase/aminopeptidase"/>
    <property type="match status" value="1"/>
</dbReference>
<sequence length="390" mass="44193">MFSVEEYKIRMNKTKQKMLEYGMEVLVLSNPSNMCYLTGYDAWSFYVHQVVIVFVDEEEPLWIGRGMDARGAELTTWMSKPNILYYPDDYVQSTIKHPMDFVAAELEYRGKGSRKIGIEMDTFYYTAKSHERLEVGMPEAELKDAGGLVNWVRAYKSEAEISYMRNAAKIVENAMQAAYDKVGVGVRENEVAAAISHAQIYGSDVFGGDYTSMVPMIPTGKYTASPHLNWTDKKYREGDALTIEIAGCYKRYHVPMARTVCIGQIPDYVREAGKVITDGIQETLAIMKPGITAEEVNSAWSRAIARHGYEKNSRIGYSIGMSYPPDWGEHTVSFREGDRTILEPNMTFHLMPGLWFDEFGVAITESVLVTDTGIEKFTSFDQQIYEKPVV</sequence>
<dbReference type="EMBL" id="CP011366">
    <property type="protein sequence ID" value="AKG73096.1"/>
    <property type="molecule type" value="Genomic_DNA"/>
</dbReference>
<dbReference type="OrthoDB" id="9761809at2"/>
<name>A0A0F7HHY2_9STAP</name>
<dbReference type="CDD" id="cd01066">
    <property type="entry name" value="APP_MetAP"/>
    <property type="match status" value="1"/>
</dbReference>
<gene>
    <name evidence="3" type="ORF">AAT16_02010</name>
    <name evidence="4" type="ORF">SAMN05216235_2125</name>
</gene>
<dbReference type="Pfam" id="PF00557">
    <property type="entry name" value="Peptidase_M24"/>
    <property type="match status" value="1"/>
</dbReference>
<reference evidence="5" key="2">
    <citation type="submission" date="2015-04" db="EMBL/GenBank/DDBJ databases">
        <title>Complete genome sequence of Salinicoccus halodurans strain H3B36, isolated from the Qaidam basin of China.</title>
        <authorList>
            <person name="Ma Y."/>
            <person name="Jiang K."/>
            <person name="Xue Y."/>
        </authorList>
    </citation>
    <scope>NUCLEOTIDE SEQUENCE [LARGE SCALE GENOMIC DNA]</scope>
    <source>
        <strain evidence="5">H3B36</strain>
    </source>
</reference>
<dbReference type="AlphaFoldDB" id="A0A0F7HHY2"/>
<dbReference type="InterPro" id="IPR000994">
    <property type="entry name" value="Pept_M24"/>
</dbReference>
<evidence type="ECO:0000313" key="5">
    <source>
        <dbReference type="Proteomes" id="UP000034029"/>
    </source>
</evidence>
<dbReference type="SUPFAM" id="SSF53092">
    <property type="entry name" value="Creatinase/prolidase N-terminal domain"/>
    <property type="match status" value="1"/>
</dbReference>
<dbReference type="Proteomes" id="UP000183090">
    <property type="component" value="Unassembled WGS sequence"/>
</dbReference>
<evidence type="ECO:0000259" key="2">
    <source>
        <dbReference type="Pfam" id="PF01321"/>
    </source>
</evidence>
<dbReference type="InterPro" id="IPR036005">
    <property type="entry name" value="Creatinase/aminopeptidase-like"/>
</dbReference>
<keyword evidence="5" id="KW-1185">Reference proteome</keyword>
<dbReference type="InterPro" id="IPR000587">
    <property type="entry name" value="Creatinase_N"/>
</dbReference>
<dbReference type="InterPro" id="IPR029149">
    <property type="entry name" value="Creatin/AminoP/Spt16_N"/>
</dbReference>
<evidence type="ECO:0000313" key="4">
    <source>
        <dbReference type="EMBL" id="SFK85542.1"/>
    </source>
</evidence>
<dbReference type="Proteomes" id="UP000034029">
    <property type="component" value="Chromosome"/>
</dbReference>
<reference evidence="3 5" key="1">
    <citation type="journal article" date="2015" name="Int. J. Syst. Evol. Microbiol.">
        <title>Complete genome sequence of Salinicoccus halodurans H3B36, isolated from the Qaidam Basin in China.</title>
        <authorList>
            <person name="Jiang K."/>
            <person name="Xue Y."/>
            <person name="Ma Y."/>
        </authorList>
    </citation>
    <scope>NUCLEOTIDE SEQUENCE [LARGE SCALE GENOMIC DNA]</scope>
    <source>
        <strain evidence="3 5">H3B36</strain>
    </source>
</reference>
<dbReference type="KEGG" id="shv:AAT16_02010"/>
<dbReference type="Gene3D" id="3.40.350.10">
    <property type="entry name" value="Creatinase/prolidase N-terminal domain"/>
    <property type="match status" value="1"/>
</dbReference>
<dbReference type="Pfam" id="PF01321">
    <property type="entry name" value="Creatinase_N"/>
    <property type="match status" value="1"/>
</dbReference>
<evidence type="ECO:0000313" key="6">
    <source>
        <dbReference type="Proteomes" id="UP000183090"/>
    </source>
</evidence>
<reference evidence="4 6" key="3">
    <citation type="submission" date="2016-10" db="EMBL/GenBank/DDBJ databases">
        <authorList>
            <person name="Varghese N."/>
            <person name="Submissions S."/>
        </authorList>
    </citation>
    <scope>NUCLEOTIDE SEQUENCE [LARGE SCALE GENOMIC DNA]</scope>
    <source>
        <strain evidence="4 6">CGMCC 1.6501</strain>
    </source>
</reference>